<sequence>MKTKIAFWIAHHLPARVIFYVIPIVFVNASSGKWGGEFVEQVNYEKVFDRWIEKHNIKNL</sequence>
<protein>
    <submittedName>
        <fullName evidence="1">Uncharacterized protein</fullName>
    </submittedName>
</protein>
<accession>A0A0F9MRN7</accession>
<evidence type="ECO:0000313" key="1">
    <source>
        <dbReference type="EMBL" id="KKM79315.1"/>
    </source>
</evidence>
<dbReference type="AlphaFoldDB" id="A0A0F9MRN7"/>
<name>A0A0F9MRN7_9ZZZZ</name>
<proteinExistence type="predicted"/>
<comment type="caution">
    <text evidence="1">The sequence shown here is derived from an EMBL/GenBank/DDBJ whole genome shotgun (WGS) entry which is preliminary data.</text>
</comment>
<organism evidence="1">
    <name type="scientific">marine sediment metagenome</name>
    <dbReference type="NCBI Taxonomy" id="412755"/>
    <lineage>
        <taxon>unclassified sequences</taxon>
        <taxon>metagenomes</taxon>
        <taxon>ecological metagenomes</taxon>
    </lineage>
</organism>
<reference evidence="1" key="1">
    <citation type="journal article" date="2015" name="Nature">
        <title>Complex archaea that bridge the gap between prokaryotes and eukaryotes.</title>
        <authorList>
            <person name="Spang A."/>
            <person name="Saw J.H."/>
            <person name="Jorgensen S.L."/>
            <person name="Zaremba-Niedzwiedzka K."/>
            <person name="Martijn J."/>
            <person name="Lind A.E."/>
            <person name="van Eijk R."/>
            <person name="Schleper C."/>
            <person name="Guy L."/>
            <person name="Ettema T.J."/>
        </authorList>
    </citation>
    <scope>NUCLEOTIDE SEQUENCE</scope>
</reference>
<gene>
    <name evidence="1" type="ORF">LCGC14_1351080</name>
</gene>
<dbReference type="EMBL" id="LAZR01008350">
    <property type="protein sequence ID" value="KKM79315.1"/>
    <property type="molecule type" value="Genomic_DNA"/>
</dbReference>